<dbReference type="Proteomes" id="UP001235939">
    <property type="component" value="Chromosome 03"/>
</dbReference>
<evidence type="ECO:0000313" key="1">
    <source>
        <dbReference type="EMBL" id="UYV65053.1"/>
    </source>
</evidence>
<reference evidence="1 2" key="1">
    <citation type="submission" date="2022-01" db="EMBL/GenBank/DDBJ databases">
        <title>A chromosomal length assembly of Cordylochernes scorpioides.</title>
        <authorList>
            <person name="Zeh D."/>
            <person name="Zeh J."/>
        </authorList>
    </citation>
    <scope>NUCLEOTIDE SEQUENCE [LARGE SCALE GENOMIC DNA]</scope>
    <source>
        <strain evidence="1">IN4F17</strain>
        <tissue evidence="1">Whole Body</tissue>
    </source>
</reference>
<name>A0ABY6KB17_9ARAC</name>
<sequence length="131" mass="15470">MYWAVVVVEILPYGICDPKLEIIVDTDMGLTCFYKGFHRNHFLPVCGKRKRRPWLGDLPIFKNHARQQCEQRLFEVKPFCPCFDFVSHRNGGSTNLHQVLCEKRIQGCRNFLDVANKLRGCRHELKTSFRW</sequence>
<dbReference type="EMBL" id="CP092865">
    <property type="protein sequence ID" value="UYV65053.1"/>
    <property type="molecule type" value="Genomic_DNA"/>
</dbReference>
<evidence type="ECO:0000313" key="2">
    <source>
        <dbReference type="Proteomes" id="UP001235939"/>
    </source>
</evidence>
<proteinExistence type="predicted"/>
<accession>A0ABY6KB17</accession>
<protein>
    <submittedName>
        <fullName evidence="1">Uncharacterized protein</fullName>
    </submittedName>
</protein>
<organism evidence="1 2">
    <name type="scientific">Cordylochernes scorpioides</name>
    <dbReference type="NCBI Taxonomy" id="51811"/>
    <lineage>
        <taxon>Eukaryota</taxon>
        <taxon>Metazoa</taxon>
        <taxon>Ecdysozoa</taxon>
        <taxon>Arthropoda</taxon>
        <taxon>Chelicerata</taxon>
        <taxon>Arachnida</taxon>
        <taxon>Pseudoscorpiones</taxon>
        <taxon>Cheliferoidea</taxon>
        <taxon>Chernetidae</taxon>
        <taxon>Cordylochernes</taxon>
    </lineage>
</organism>
<gene>
    <name evidence="1" type="ORF">LAZ67_3002985</name>
</gene>
<keyword evidence="2" id="KW-1185">Reference proteome</keyword>